<protein>
    <submittedName>
        <fullName evidence="2">Hydrolase</fullName>
    </submittedName>
</protein>
<gene>
    <name evidence="2" type="ORF">Scinn_32280</name>
</gene>
<sequence length="285" mass="29893">MASMPTFSAYDGTELAYRALGEGPPLVCLPGGAMRASRYLGDLGGLAAGRTLILLDLRGTGDSAVPADESTYRADHQVADVEALRAHLGLERMDLLAHSAAGNLALLYAAAHPQRLGRTVLVTPTAWVLDLASTAEHRLAAARLRAGTEPYDTALEAYGRILGGADTDEDWDRAAPLFYGRWDGTAQAHYAAGEHEQNEKAAAAFVGPGACDPPATRAALRRLTGEVLVLAGELDGNPPPGLAERIAAALPAGLLDVQPAAAHFPWLDDPARFAGRVERFLTTGA</sequence>
<dbReference type="InterPro" id="IPR000073">
    <property type="entry name" value="AB_hydrolase_1"/>
</dbReference>
<name>A0ABQ3NLW1_STRVG</name>
<keyword evidence="2" id="KW-0378">Hydrolase</keyword>
<dbReference type="Proteomes" id="UP000660554">
    <property type="component" value="Unassembled WGS sequence"/>
</dbReference>
<organism evidence="2 3">
    <name type="scientific">Streptomyces virginiae</name>
    <name type="common">Streptomyces cinnamonensis</name>
    <dbReference type="NCBI Taxonomy" id="1961"/>
    <lineage>
        <taxon>Bacteria</taxon>
        <taxon>Bacillati</taxon>
        <taxon>Actinomycetota</taxon>
        <taxon>Actinomycetes</taxon>
        <taxon>Kitasatosporales</taxon>
        <taxon>Streptomycetaceae</taxon>
        <taxon>Streptomyces</taxon>
    </lineage>
</organism>
<dbReference type="InterPro" id="IPR029058">
    <property type="entry name" value="AB_hydrolase_fold"/>
</dbReference>
<evidence type="ECO:0000313" key="2">
    <source>
        <dbReference type="EMBL" id="GHI13765.1"/>
    </source>
</evidence>
<evidence type="ECO:0000259" key="1">
    <source>
        <dbReference type="Pfam" id="PF00561"/>
    </source>
</evidence>
<accession>A0ABQ3NLW1</accession>
<dbReference type="Pfam" id="PF00561">
    <property type="entry name" value="Abhydrolase_1"/>
    <property type="match status" value="1"/>
</dbReference>
<dbReference type="GO" id="GO:0016787">
    <property type="term" value="F:hydrolase activity"/>
    <property type="evidence" value="ECO:0007669"/>
    <property type="project" value="UniProtKB-KW"/>
</dbReference>
<feature type="domain" description="AB hydrolase-1" evidence="1">
    <location>
        <begin position="24"/>
        <end position="264"/>
    </location>
</feature>
<dbReference type="EMBL" id="BNDV01000008">
    <property type="protein sequence ID" value="GHI13765.1"/>
    <property type="molecule type" value="Genomic_DNA"/>
</dbReference>
<dbReference type="PANTHER" id="PTHR43798:SF27">
    <property type="entry name" value="HYDROLASE ALPHA_BETA HYDROLASE FOLD FAMILY"/>
    <property type="match status" value="1"/>
</dbReference>
<dbReference type="PANTHER" id="PTHR43798">
    <property type="entry name" value="MONOACYLGLYCEROL LIPASE"/>
    <property type="match status" value="1"/>
</dbReference>
<evidence type="ECO:0000313" key="3">
    <source>
        <dbReference type="Proteomes" id="UP000660554"/>
    </source>
</evidence>
<keyword evidence="3" id="KW-1185">Reference proteome</keyword>
<proteinExistence type="predicted"/>
<comment type="caution">
    <text evidence="2">The sequence shown here is derived from an EMBL/GenBank/DDBJ whole genome shotgun (WGS) entry which is preliminary data.</text>
</comment>
<dbReference type="SUPFAM" id="SSF53474">
    <property type="entry name" value="alpha/beta-Hydrolases"/>
    <property type="match status" value="1"/>
</dbReference>
<dbReference type="Gene3D" id="3.40.50.1820">
    <property type="entry name" value="alpha/beta hydrolase"/>
    <property type="match status" value="1"/>
</dbReference>
<reference evidence="3" key="1">
    <citation type="submission" date="2020-09" db="EMBL/GenBank/DDBJ databases">
        <title>Whole genome shotgun sequence of Streptomyces cinnamonensis NBRC 15873.</title>
        <authorList>
            <person name="Komaki H."/>
            <person name="Tamura T."/>
        </authorList>
    </citation>
    <scope>NUCLEOTIDE SEQUENCE [LARGE SCALE GENOMIC DNA]</scope>
    <source>
        <strain evidence="3">NBRC 15873</strain>
    </source>
</reference>
<dbReference type="InterPro" id="IPR050266">
    <property type="entry name" value="AB_hydrolase_sf"/>
</dbReference>